<evidence type="ECO:0000313" key="2">
    <source>
        <dbReference type="EMBL" id="KAG0580446.1"/>
    </source>
</evidence>
<protein>
    <recommendedName>
        <fullName evidence="5">Secreted protein</fullName>
    </recommendedName>
</protein>
<dbReference type="AlphaFoldDB" id="A0A8T0I9J4"/>
<reference evidence="3" key="1">
    <citation type="submission" date="2020-06" db="EMBL/GenBank/DDBJ databases">
        <title>WGS assembly of Ceratodon purpureus strain R40.</title>
        <authorList>
            <person name="Carey S.B."/>
            <person name="Jenkins J."/>
            <person name="Shu S."/>
            <person name="Lovell J.T."/>
            <person name="Sreedasyam A."/>
            <person name="Maumus F."/>
            <person name="Tiley G.P."/>
            <person name="Fernandez-Pozo N."/>
            <person name="Barry K."/>
            <person name="Chen C."/>
            <person name="Wang M."/>
            <person name="Lipzen A."/>
            <person name="Daum C."/>
            <person name="Saski C.A."/>
            <person name="Payton A.C."/>
            <person name="Mcbreen J.C."/>
            <person name="Conrad R.E."/>
            <person name="Kollar L.M."/>
            <person name="Olsson S."/>
            <person name="Huttunen S."/>
            <person name="Landis J.B."/>
            <person name="Wickett N.J."/>
            <person name="Johnson M.G."/>
            <person name="Rensing S.A."/>
            <person name="Grimwood J."/>
            <person name="Schmutz J."/>
            <person name="Mcdaniel S.F."/>
        </authorList>
    </citation>
    <scope>NUCLEOTIDE SEQUENCE</scope>
    <source>
        <strain evidence="3">R40</strain>
    </source>
</reference>
<feature type="signal peptide" evidence="1">
    <location>
        <begin position="1"/>
        <end position="18"/>
    </location>
</feature>
<dbReference type="EMBL" id="CM026424">
    <property type="protein sequence ID" value="KAG0580450.1"/>
    <property type="molecule type" value="Genomic_DNA"/>
</dbReference>
<keyword evidence="1" id="KW-0732">Signal</keyword>
<sequence>MVGCSMVLVVDVVVCAWGLCGEHGMGSGFARCSPVRVGVRVIVFVVAGTAAAVRPDARDAELILWGFDASLGHEEHVLAVCF</sequence>
<dbReference type="EMBL" id="CM026424">
    <property type="protein sequence ID" value="KAG0580446.1"/>
    <property type="molecule type" value="Genomic_DNA"/>
</dbReference>
<evidence type="ECO:0000313" key="4">
    <source>
        <dbReference type="Proteomes" id="UP000822688"/>
    </source>
</evidence>
<accession>A0A8T0I9J4</accession>
<evidence type="ECO:0000313" key="3">
    <source>
        <dbReference type="EMBL" id="KAG0580450.1"/>
    </source>
</evidence>
<dbReference type="Proteomes" id="UP000822688">
    <property type="component" value="Chromosome 4"/>
</dbReference>
<keyword evidence="4" id="KW-1185">Reference proteome</keyword>
<evidence type="ECO:0000256" key="1">
    <source>
        <dbReference type="SAM" id="SignalP"/>
    </source>
</evidence>
<evidence type="ECO:0008006" key="5">
    <source>
        <dbReference type="Google" id="ProtNLM"/>
    </source>
</evidence>
<comment type="caution">
    <text evidence="3">The sequence shown here is derived from an EMBL/GenBank/DDBJ whole genome shotgun (WGS) entry which is preliminary data.</text>
</comment>
<organism evidence="3 4">
    <name type="scientific">Ceratodon purpureus</name>
    <name type="common">Fire moss</name>
    <name type="synonym">Dicranum purpureum</name>
    <dbReference type="NCBI Taxonomy" id="3225"/>
    <lineage>
        <taxon>Eukaryota</taxon>
        <taxon>Viridiplantae</taxon>
        <taxon>Streptophyta</taxon>
        <taxon>Embryophyta</taxon>
        <taxon>Bryophyta</taxon>
        <taxon>Bryophytina</taxon>
        <taxon>Bryopsida</taxon>
        <taxon>Dicranidae</taxon>
        <taxon>Pseudoditrichales</taxon>
        <taxon>Ditrichaceae</taxon>
        <taxon>Ceratodon</taxon>
    </lineage>
</organism>
<gene>
    <name evidence="2" type="ORF">KC19_4G174100</name>
    <name evidence="3" type="ORF">KC19_4G174400</name>
</gene>
<feature type="chain" id="PRO_5036435068" description="Secreted protein" evidence="1">
    <location>
        <begin position="19"/>
        <end position="82"/>
    </location>
</feature>
<name>A0A8T0I9J4_CERPU</name>
<proteinExistence type="predicted"/>